<proteinExistence type="predicted"/>
<organism evidence="2 3">
    <name type="scientific">Ganoderma sinense ZZ0214-1</name>
    <dbReference type="NCBI Taxonomy" id="1077348"/>
    <lineage>
        <taxon>Eukaryota</taxon>
        <taxon>Fungi</taxon>
        <taxon>Dikarya</taxon>
        <taxon>Basidiomycota</taxon>
        <taxon>Agaricomycotina</taxon>
        <taxon>Agaricomycetes</taxon>
        <taxon>Polyporales</taxon>
        <taxon>Polyporaceae</taxon>
        <taxon>Ganoderma</taxon>
    </lineage>
</organism>
<dbReference type="EMBL" id="AYKW01000034">
    <property type="protein sequence ID" value="PIL27051.1"/>
    <property type="molecule type" value="Genomic_DNA"/>
</dbReference>
<sequence length="561" mass="63863">MPIQDTSLTLTRDPNRFPVVDSISDDLTSTPDLPRPNCLTTTHVDVQNYIMAFLYTKDLSSLMRTCRYFLDACLPSLCARSNELHFDFELSRLPSFRRFLRINAGPSSRAHLVKELCVYADGALDRQYIYNPHFISLRKEWSAALLDILCHCHNIRRLRMYQWFLHDISFTLFVETISSSLPNLEELMMPMPYDTNADVLGRLARLPLRSFSFLKYRPRKDIPDTHISLDVLPRSLTELDIHRSPPIDTPFLGVQKLGIRDTALSTFVANATAAFPNVSHIILRQQDMETEFTRDVSRNKALLNDARTRNKTQWESSQYRNAWPAVSAIWTEDPTYLYILGFSRQVASVSVPMGELVREDYIPQVLTDTSPSFLELRIHTELFRERHRTNWESVFGRGLPIRHLTLLLYIRSATHKSWVSYVLECVEAMLPALPSLTHLLVRFVPTPQQPGSMADAICSVFSSTYTIVHGSILTHLRVLAGTGVSLRWVAYEVFDRGIRSWDISRSSAASGGGQNSGTQDAASRLKDVEMAELGESESMAVVKREGMDVFKDVRPNLGLRS</sequence>
<name>A0A2G8RZV6_9APHY</name>
<feature type="region of interest" description="Disordered" evidence="1">
    <location>
        <begin position="505"/>
        <end position="525"/>
    </location>
</feature>
<keyword evidence="3" id="KW-1185">Reference proteome</keyword>
<gene>
    <name evidence="2" type="ORF">GSI_10190</name>
</gene>
<evidence type="ECO:0000313" key="3">
    <source>
        <dbReference type="Proteomes" id="UP000230002"/>
    </source>
</evidence>
<evidence type="ECO:0000313" key="2">
    <source>
        <dbReference type="EMBL" id="PIL27051.1"/>
    </source>
</evidence>
<dbReference type="SUPFAM" id="SSF52047">
    <property type="entry name" value="RNI-like"/>
    <property type="match status" value="1"/>
</dbReference>
<reference evidence="2 3" key="1">
    <citation type="journal article" date="2015" name="Sci. Rep.">
        <title>Chromosome-level genome map provides insights into diverse defense mechanisms in the medicinal fungus Ganoderma sinense.</title>
        <authorList>
            <person name="Zhu Y."/>
            <person name="Xu J."/>
            <person name="Sun C."/>
            <person name="Zhou S."/>
            <person name="Xu H."/>
            <person name="Nelson D.R."/>
            <person name="Qian J."/>
            <person name="Song J."/>
            <person name="Luo H."/>
            <person name="Xiang L."/>
            <person name="Li Y."/>
            <person name="Xu Z."/>
            <person name="Ji A."/>
            <person name="Wang L."/>
            <person name="Lu S."/>
            <person name="Hayward A."/>
            <person name="Sun W."/>
            <person name="Li X."/>
            <person name="Schwartz D.C."/>
            <person name="Wang Y."/>
            <person name="Chen S."/>
        </authorList>
    </citation>
    <scope>NUCLEOTIDE SEQUENCE [LARGE SCALE GENOMIC DNA]</scope>
    <source>
        <strain evidence="2 3">ZZ0214-1</strain>
    </source>
</reference>
<accession>A0A2G8RZV6</accession>
<evidence type="ECO:0000256" key="1">
    <source>
        <dbReference type="SAM" id="MobiDB-lite"/>
    </source>
</evidence>
<dbReference type="OrthoDB" id="2745769at2759"/>
<protein>
    <recommendedName>
        <fullName evidence="4">F-box domain-containing protein</fullName>
    </recommendedName>
</protein>
<comment type="caution">
    <text evidence="2">The sequence shown here is derived from an EMBL/GenBank/DDBJ whole genome shotgun (WGS) entry which is preliminary data.</text>
</comment>
<dbReference type="AlphaFoldDB" id="A0A2G8RZV6"/>
<evidence type="ECO:0008006" key="4">
    <source>
        <dbReference type="Google" id="ProtNLM"/>
    </source>
</evidence>
<dbReference type="Proteomes" id="UP000230002">
    <property type="component" value="Unassembled WGS sequence"/>
</dbReference>